<evidence type="ECO:0000313" key="1">
    <source>
        <dbReference type="EMBL" id="GFT04800.1"/>
    </source>
</evidence>
<comment type="caution">
    <text evidence="1">The sequence shown here is derived from an EMBL/GenBank/DDBJ whole genome shotgun (WGS) entry which is preliminary data.</text>
</comment>
<accession>A0A8X6NBX9</accession>
<proteinExistence type="predicted"/>
<sequence length="92" mass="10577">MSREFPPALCEPFDYSYNPNSPTYDALHTSYCSVSPNHNRPSKLQNMSLIAVLERSRDTFEALKENEELSDDGWKSSKLPIDEKIRTFANHP</sequence>
<organism evidence="1 2">
    <name type="scientific">Nephila pilipes</name>
    <name type="common">Giant wood spider</name>
    <name type="synonym">Nephila maculata</name>
    <dbReference type="NCBI Taxonomy" id="299642"/>
    <lineage>
        <taxon>Eukaryota</taxon>
        <taxon>Metazoa</taxon>
        <taxon>Ecdysozoa</taxon>
        <taxon>Arthropoda</taxon>
        <taxon>Chelicerata</taxon>
        <taxon>Arachnida</taxon>
        <taxon>Araneae</taxon>
        <taxon>Araneomorphae</taxon>
        <taxon>Entelegynae</taxon>
        <taxon>Araneoidea</taxon>
        <taxon>Nephilidae</taxon>
        <taxon>Nephila</taxon>
    </lineage>
</organism>
<dbReference type="EMBL" id="BMAW01007653">
    <property type="protein sequence ID" value="GFT04800.1"/>
    <property type="molecule type" value="Genomic_DNA"/>
</dbReference>
<dbReference type="Proteomes" id="UP000887013">
    <property type="component" value="Unassembled WGS sequence"/>
</dbReference>
<evidence type="ECO:0000313" key="2">
    <source>
        <dbReference type="Proteomes" id="UP000887013"/>
    </source>
</evidence>
<name>A0A8X6NBX9_NEPPI</name>
<keyword evidence="2" id="KW-1185">Reference proteome</keyword>
<dbReference type="AlphaFoldDB" id="A0A8X6NBX9"/>
<reference evidence="1" key="1">
    <citation type="submission" date="2020-08" db="EMBL/GenBank/DDBJ databases">
        <title>Multicomponent nature underlies the extraordinary mechanical properties of spider dragline silk.</title>
        <authorList>
            <person name="Kono N."/>
            <person name="Nakamura H."/>
            <person name="Mori M."/>
            <person name="Yoshida Y."/>
            <person name="Ohtoshi R."/>
            <person name="Malay A.D."/>
            <person name="Moran D.A.P."/>
            <person name="Tomita M."/>
            <person name="Numata K."/>
            <person name="Arakawa K."/>
        </authorList>
    </citation>
    <scope>NUCLEOTIDE SEQUENCE</scope>
</reference>
<protein>
    <submittedName>
        <fullName evidence="1">Uncharacterized protein</fullName>
    </submittedName>
</protein>
<gene>
    <name evidence="1" type="ORF">NPIL_558951</name>
</gene>